<evidence type="ECO:0000256" key="1">
    <source>
        <dbReference type="SAM" id="Phobius"/>
    </source>
</evidence>
<dbReference type="GO" id="GO:0016787">
    <property type="term" value="F:hydrolase activity"/>
    <property type="evidence" value="ECO:0007669"/>
    <property type="project" value="UniProtKB-KW"/>
</dbReference>
<gene>
    <name evidence="3" type="ORF">SAMN05421541_12028</name>
</gene>
<dbReference type="Proteomes" id="UP000199645">
    <property type="component" value="Unassembled WGS sequence"/>
</dbReference>
<keyword evidence="3" id="KW-0378">Hydrolase</keyword>
<dbReference type="InterPro" id="IPR002656">
    <property type="entry name" value="Acyl_transf_3_dom"/>
</dbReference>
<accession>A0A1I2L4K4</accession>
<keyword evidence="1" id="KW-0472">Membrane</keyword>
<evidence type="ECO:0000313" key="3">
    <source>
        <dbReference type="EMBL" id="SFF74264.1"/>
    </source>
</evidence>
<dbReference type="AlphaFoldDB" id="A0A1I2L4K4"/>
<feature type="transmembrane region" description="Helical" evidence="1">
    <location>
        <begin position="242"/>
        <end position="261"/>
    </location>
</feature>
<sequence length="370" mass="39345">MSVLTEDRTSVARERPRDDRRVAGLDGIRGLTALYVVVHHCWLLSFPGYPANTGPAWLGWLVHGRLAVVVFIVLSGFSLAIAPARRGWRLGGARRYAIRRARRILPAYWAALVASALIATLVPYLPLSEPPTFRSFAVYALLLQDAVAAPAPNGAFWSIAAEAGLYLAFPLILLLRRRAGAVLTLTVVTVPVVVAGLIVPALSTGSRAVGYTLELAPLFTVGVLAAGVVAAGERVRRLPWPALAGLAAAPVLAVIAVKGPAWTVTNYYWVDLAAGPAIALFLAAVATGRPARLVRLLRGGPLQALGDFSYSLYLIHMPLVALVSTLIVRPLIGSHLAAFAVTVLVVVPLCLVAARLFAAVLEKPFRSYTP</sequence>
<reference evidence="3 4" key="1">
    <citation type="submission" date="2016-10" db="EMBL/GenBank/DDBJ databases">
        <authorList>
            <person name="de Groot N.N."/>
        </authorList>
    </citation>
    <scope>NUCLEOTIDE SEQUENCE [LARGE SCALE GENOMIC DNA]</scope>
    <source>
        <strain evidence="3 4">DSM 43019</strain>
    </source>
</reference>
<proteinExistence type="predicted"/>
<dbReference type="GO" id="GO:0016020">
    <property type="term" value="C:membrane"/>
    <property type="evidence" value="ECO:0007669"/>
    <property type="project" value="TreeGrafter"/>
</dbReference>
<dbReference type="GO" id="GO:0016747">
    <property type="term" value="F:acyltransferase activity, transferring groups other than amino-acyl groups"/>
    <property type="evidence" value="ECO:0007669"/>
    <property type="project" value="InterPro"/>
</dbReference>
<dbReference type="EMBL" id="FONV01000020">
    <property type="protein sequence ID" value="SFF74264.1"/>
    <property type="molecule type" value="Genomic_DNA"/>
</dbReference>
<feature type="transmembrane region" description="Helical" evidence="1">
    <location>
        <begin position="208"/>
        <end position="230"/>
    </location>
</feature>
<keyword evidence="3" id="KW-0012">Acyltransferase</keyword>
<dbReference type="RefSeq" id="WP_093621176.1">
    <property type="nucleotide sequence ID" value="NZ_BOMT01000095.1"/>
</dbReference>
<feature type="transmembrane region" description="Helical" evidence="1">
    <location>
        <begin position="308"/>
        <end position="332"/>
    </location>
</feature>
<organism evidence="3 4">
    <name type="scientific">Actinoplanes philippinensis</name>
    <dbReference type="NCBI Taxonomy" id="35752"/>
    <lineage>
        <taxon>Bacteria</taxon>
        <taxon>Bacillati</taxon>
        <taxon>Actinomycetota</taxon>
        <taxon>Actinomycetes</taxon>
        <taxon>Micromonosporales</taxon>
        <taxon>Micromonosporaceae</taxon>
        <taxon>Actinoplanes</taxon>
    </lineage>
</organism>
<protein>
    <submittedName>
        <fullName evidence="3">Peptidoglycan/LPS O-acetylase OafA/YrhL, contains acyltransferase and SGNH-hydrolase domains</fullName>
    </submittedName>
</protein>
<feature type="transmembrane region" description="Helical" evidence="1">
    <location>
        <begin position="27"/>
        <end position="46"/>
    </location>
</feature>
<keyword evidence="1" id="KW-0812">Transmembrane</keyword>
<name>A0A1I2L4K4_9ACTN</name>
<evidence type="ECO:0000313" key="4">
    <source>
        <dbReference type="Proteomes" id="UP000199645"/>
    </source>
</evidence>
<feature type="transmembrane region" description="Helical" evidence="1">
    <location>
        <begin position="182"/>
        <end position="202"/>
    </location>
</feature>
<feature type="transmembrane region" description="Helical" evidence="1">
    <location>
        <begin position="267"/>
        <end position="287"/>
    </location>
</feature>
<dbReference type="OrthoDB" id="5242306at2"/>
<feature type="transmembrane region" description="Helical" evidence="1">
    <location>
        <begin position="338"/>
        <end position="361"/>
    </location>
</feature>
<dbReference type="InterPro" id="IPR050879">
    <property type="entry name" value="Acyltransferase_3"/>
</dbReference>
<dbReference type="STRING" id="35752.SAMN05421541_12028"/>
<dbReference type="Pfam" id="PF01757">
    <property type="entry name" value="Acyl_transf_3"/>
    <property type="match status" value="1"/>
</dbReference>
<dbReference type="PANTHER" id="PTHR23028:SF53">
    <property type="entry name" value="ACYL_TRANSF_3 DOMAIN-CONTAINING PROTEIN"/>
    <property type="match status" value="1"/>
</dbReference>
<feature type="transmembrane region" description="Helical" evidence="1">
    <location>
        <begin position="105"/>
        <end position="125"/>
    </location>
</feature>
<feature type="transmembrane region" description="Helical" evidence="1">
    <location>
        <begin position="66"/>
        <end position="84"/>
    </location>
</feature>
<dbReference type="PANTHER" id="PTHR23028">
    <property type="entry name" value="ACETYLTRANSFERASE"/>
    <property type="match status" value="1"/>
</dbReference>
<dbReference type="GO" id="GO:0000271">
    <property type="term" value="P:polysaccharide biosynthetic process"/>
    <property type="evidence" value="ECO:0007669"/>
    <property type="project" value="TreeGrafter"/>
</dbReference>
<keyword evidence="3" id="KW-0808">Transferase</keyword>
<feature type="transmembrane region" description="Helical" evidence="1">
    <location>
        <begin position="155"/>
        <end position="175"/>
    </location>
</feature>
<evidence type="ECO:0000259" key="2">
    <source>
        <dbReference type="Pfam" id="PF01757"/>
    </source>
</evidence>
<keyword evidence="4" id="KW-1185">Reference proteome</keyword>
<feature type="domain" description="Acyltransferase 3" evidence="2">
    <location>
        <begin position="23"/>
        <end position="351"/>
    </location>
</feature>
<keyword evidence="1" id="KW-1133">Transmembrane helix</keyword>